<dbReference type="Proteomes" id="UP000218785">
    <property type="component" value="Chromosome"/>
</dbReference>
<accession>A0A1Z4MWR6</accession>
<dbReference type="EMBL" id="AP018248">
    <property type="protein sequence ID" value="BAY97883.1"/>
    <property type="molecule type" value="Genomic_DNA"/>
</dbReference>
<evidence type="ECO:0000313" key="2">
    <source>
        <dbReference type="Proteomes" id="UP000218785"/>
    </source>
</evidence>
<organism evidence="1 2">
    <name type="scientific">Tolypothrix tenuis PCC 7101</name>
    <dbReference type="NCBI Taxonomy" id="231146"/>
    <lineage>
        <taxon>Bacteria</taxon>
        <taxon>Bacillati</taxon>
        <taxon>Cyanobacteriota</taxon>
        <taxon>Cyanophyceae</taxon>
        <taxon>Nostocales</taxon>
        <taxon>Tolypothrichaceae</taxon>
        <taxon>Tolypothrix</taxon>
    </lineage>
</organism>
<keyword evidence="2" id="KW-1185">Reference proteome</keyword>
<reference evidence="1 2" key="1">
    <citation type="submission" date="2017-06" db="EMBL/GenBank/DDBJ databases">
        <title>Genome sequencing of cyanobaciteial culture collection at National Institute for Environmental Studies (NIES).</title>
        <authorList>
            <person name="Hirose Y."/>
            <person name="Shimura Y."/>
            <person name="Fujisawa T."/>
            <person name="Nakamura Y."/>
            <person name="Kawachi M."/>
        </authorList>
    </citation>
    <scope>NUCLEOTIDE SEQUENCE [LARGE SCALE GENOMIC DNA]</scope>
    <source>
        <strain evidence="1 2">NIES-37</strain>
    </source>
</reference>
<name>A0A1Z4MWR6_9CYAN</name>
<dbReference type="AlphaFoldDB" id="A0A1Z4MWR6"/>
<evidence type="ECO:0000313" key="1">
    <source>
        <dbReference type="EMBL" id="BAY97883.1"/>
    </source>
</evidence>
<protein>
    <submittedName>
        <fullName evidence="1">Uncharacterized protein</fullName>
    </submittedName>
</protein>
<gene>
    <name evidence="1" type="ORF">NIES37_18310</name>
</gene>
<dbReference type="RefSeq" id="WP_096574900.1">
    <property type="nucleotide sequence ID" value="NZ_CAWNJS010000001.1"/>
</dbReference>
<proteinExistence type="predicted"/>
<sequence>MQAGIQRQGFFVEEWVASLTKFGEEKLRARVTRVEQTSGTETDTANASCFKPGNPFGFGSPLGGIAARVAALTVQHTGSTLLYLRHVLPRNV</sequence>
<dbReference type="KEGG" id="ttq:NIES37_18310"/>